<dbReference type="Pfam" id="PF05147">
    <property type="entry name" value="LANC_like"/>
    <property type="match status" value="1"/>
</dbReference>
<dbReference type="GO" id="GO:0005886">
    <property type="term" value="C:plasma membrane"/>
    <property type="evidence" value="ECO:0007669"/>
    <property type="project" value="TreeGrafter"/>
</dbReference>
<keyword evidence="2" id="KW-0479">Metal-binding</keyword>
<dbReference type="GO" id="GO:0046872">
    <property type="term" value="F:metal ion binding"/>
    <property type="evidence" value="ECO:0007669"/>
    <property type="project" value="UniProtKB-KW"/>
</dbReference>
<sequence length="406" mass="45353">MAEKRYLGNPWLSDFTKEGCNSPSKAQETLKLLKPKILTELESTLKRIDAHYKSSASSDQSVYTGTGGLAFLHLHLATSIFSDDKERAQYELSLCLSFIEPSLAHLKTHRKTFLCGGAGPLAIAAVCYHKLSRSSESLECIRRLCSMYSENKREFERLPSELLYGQTGYLYALLFVSSFIPGSIDIGLMEEISQLILSSSTKDSEFPLMYTWHEKHYLGAAHGLAGILTVLMQAIHLKSISSHIDAIKSTIDKLLTLQFSTGNFPSSLESCSNDKLVQWCHGAPGFVHMLGMAYKVFHDEKYLIAMEKCGEVIWERGLLLKGFGLCHGTAGNAYSLLSLYQSTGQDYHLHRAIKFCEWCMTETEAGKLPDRPFSLFEGIAGKVIFLADIYYNSQKCHFPALGFDSK</sequence>
<organism evidence="3">
    <name type="scientific">Amphimedon queenslandica</name>
    <name type="common">Sponge</name>
    <dbReference type="NCBI Taxonomy" id="400682"/>
    <lineage>
        <taxon>Eukaryota</taxon>
        <taxon>Metazoa</taxon>
        <taxon>Porifera</taxon>
        <taxon>Demospongiae</taxon>
        <taxon>Heteroscleromorpha</taxon>
        <taxon>Haplosclerida</taxon>
        <taxon>Niphatidae</taxon>
        <taxon>Amphimedon</taxon>
    </lineage>
</organism>
<accession>A0A1X7V1F7</accession>
<dbReference type="AlphaFoldDB" id="A0A1X7V1F7"/>
<dbReference type="InterPro" id="IPR007822">
    <property type="entry name" value="LANC-like"/>
</dbReference>
<comment type="similarity">
    <text evidence="1">Belongs to the LanC-like protein family.</text>
</comment>
<dbReference type="PANTHER" id="PTHR12736:SF21">
    <property type="entry name" value="LANC-LIKE PROTEIN 2"/>
    <property type="match status" value="1"/>
</dbReference>
<dbReference type="EnsemblMetazoa" id="Aqu2.1.33624_001">
    <property type="protein sequence ID" value="Aqu2.1.33624_001"/>
    <property type="gene ID" value="Aqu2.1.33624"/>
</dbReference>
<dbReference type="SUPFAM" id="SSF158745">
    <property type="entry name" value="LanC-like"/>
    <property type="match status" value="1"/>
</dbReference>
<dbReference type="Gene3D" id="1.50.10.10">
    <property type="match status" value="1"/>
</dbReference>
<dbReference type="KEGG" id="aqu:100640160"/>
<evidence type="ECO:0000313" key="4">
    <source>
        <dbReference type="Proteomes" id="UP000007879"/>
    </source>
</evidence>
<feature type="binding site" evidence="2">
    <location>
        <position position="280"/>
    </location>
    <ligand>
        <name>Zn(2+)</name>
        <dbReference type="ChEBI" id="CHEBI:29105"/>
    </ligand>
</feature>
<evidence type="ECO:0000256" key="1">
    <source>
        <dbReference type="ARBA" id="ARBA00007179"/>
    </source>
</evidence>
<feature type="binding site" evidence="2">
    <location>
        <position position="326"/>
    </location>
    <ligand>
        <name>Zn(2+)</name>
        <dbReference type="ChEBI" id="CHEBI:29105"/>
    </ligand>
</feature>
<protein>
    <recommendedName>
        <fullName evidence="5">LanC-like protein 2</fullName>
    </recommendedName>
</protein>
<dbReference type="PRINTS" id="PR01951">
    <property type="entry name" value="LANCEUKARYTE"/>
</dbReference>
<dbReference type="GO" id="GO:0031179">
    <property type="term" value="P:peptide modification"/>
    <property type="evidence" value="ECO:0007669"/>
    <property type="project" value="InterPro"/>
</dbReference>
<dbReference type="SMART" id="SM01260">
    <property type="entry name" value="LANC_like"/>
    <property type="match status" value="1"/>
</dbReference>
<name>A0A1X7V1F7_AMPQE</name>
<dbReference type="GO" id="GO:0005975">
    <property type="term" value="P:carbohydrate metabolic process"/>
    <property type="evidence" value="ECO:0007669"/>
    <property type="project" value="InterPro"/>
</dbReference>
<dbReference type="OrthoDB" id="10257263at2759"/>
<keyword evidence="4" id="KW-1185">Reference proteome</keyword>
<dbReference type="InParanoid" id="A0A1X7V1F7"/>
<proteinExistence type="inferred from homology"/>
<dbReference type="InterPro" id="IPR020464">
    <property type="entry name" value="LanC-like_prot_euk"/>
</dbReference>
<evidence type="ECO:0008006" key="5">
    <source>
        <dbReference type="Google" id="ProtNLM"/>
    </source>
</evidence>
<dbReference type="CDD" id="cd04794">
    <property type="entry name" value="euk_LANCL"/>
    <property type="match status" value="1"/>
</dbReference>
<keyword evidence="2" id="KW-0862">Zinc</keyword>
<gene>
    <name evidence="3" type="primary">100640160</name>
</gene>
<dbReference type="Proteomes" id="UP000007879">
    <property type="component" value="Unassembled WGS sequence"/>
</dbReference>
<dbReference type="EnsemblMetazoa" id="XM_019995680.1">
    <property type="protein sequence ID" value="XP_019851239.1"/>
    <property type="gene ID" value="LOC100640160"/>
</dbReference>
<dbReference type="PANTHER" id="PTHR12736">
    <property type="entry name" value="LANC-LIKE PROTEIN"/>
    <property type="match status" value="1"/>
</dbReference>
<reference evidence="4" key="1">
    <citation type="journal article" date="2010" name="Nature">
        <title>The Amphimedon queenslandica genome and the evolution of animal complexity.</title>
        <authorList>
            <person name="Srivastava M."/>
            <person name="Simakov O."/>
            <person name="Chapman J."/>
            <person name="Fahey B."/>
            <person name="Gauthier M.E."/>
            <person name="Mitros T."/>
            <person name="Richards G.S."/>
            <person name="Conaco C."/>
            <person name="Dacre M."/>
            <person name="Hellsten U."/>
            <person name="Larroux C."/>
            <person name="Putnam N.H."/>
            <person name="Stanke M."/>
            <person name="Adamska M."/>
            <person name="Darling A."/>
            <person name="Degnan S.M."/>
            <person name="Oakley T.H."/>
            <person name="Plachetzki D.C."/>
            <person name="Zhai Y."/>
            <person name="Adamski M."/>
            <person name="Calcino A."/>
            <person name="Cummins S.F."/>
            <person name="Goodstein D.M."/>
            <person name="Harris C."/>
            <person name="Jackson D.J."/>
            <person name="Leys S.P."/>
            <person name="Shu S."/>
            <person name="Woodcroft B.J."/>
            <person name="Vervoort M."/>
            <person name="Kosik K.S."/>
            <person name="Manning G."/>
            <person name="Degnan B.M."/>
            <person name="Rokhsar D.S."/>
        </authorList>
    </citation>
    <scope>NUCLEOTIDE SEQUENCE [LARGE SCALE GENOMIC DNA]</scope>
</reference>
<evidence type="ECO:0000313" key="3">
    <source>
        <dbReference type="EnsemblMetazoa" id="Aqu2.1.33624_001"/>
    </source>
</evidence>
<dbReference type="InterPro" id="IPR012341">
    <property type="entry name" value="6hp_glycosidase-like_sf"/>
</dbReference>
<reference evidence="3" key="2">
    <citation type="submission" date="2017-05" db="UniProtKB">
        <authorList>
            <consortium name="EnsemblMetazoa"/>
        </authorList>
    </citation>
    <scope>IDENTIFICATION</scope>
</reference>
<feature type="binding site" evidence="2">
    <location>
        <position position="327"/>
    </location>
    <ligand>
        <name>Zn(2+)</name>
        <dbReference type="ChEBI" id="CHEBI:29105"/>
    </ligand>
</feature>
<dbReference type="PRINTS" id="PR01950">
    <property type="entry name" value="LANCSUPER"/>
</dbReference>
<evidence type="ECO:0000256" key="2">
    <source>
        <dbReference type="PIRSR" id="PIRSR607822-1"/>
    </source>
</evidence>